<proteinExistence type="predicted"/>
<name>A0A2P1MXY1_9CAUD</name>
<evidence type="ECO:0000256" key="1">
    <source>
        <dbReference type="SAM" id="MobiDB-lite"/>
    </source>
</evidence>
<protein>
    <submittedName>
        <fullName evidence="2">Uncharacterized protein</fullName>
    </submittedName>
</protein>
<dbReference type="EMBL" id="MH078572">
    <property type="protein sequence ID" value="AVP40433.1"/>
    <property type="molecule type" value="Genomic_DNA"/>
</dbReference>
<dbReference type="KEGG" id="vg:54990189"/>
<dbReference type="Proteomes" id="UP000241797">
    <property type="component" value="Segment"/>
</dbReference>
<dbReference type="RefSeq" id="YP_009799700.1">
    <property type="nucleotide sequence ID" value="NC_047945.1"/>
</dbReference>
<organism evidence="2 3">
    <name type="scientific">Staphylococcus phage phiSA_BS1</name>
    <dbReference type="NCBI Taxonomy" id="2126734"/>
    <lineage>
        <taxon>Viruses</taxon>
        <taxon>Duplodnaviria</taxon>
        <taxon>Heunggongvirae</taxon>
        <taxon>Uroviricota</taxon>
        <taxon>Caudoviricetes</taxon>
        <taxon>Herelleviridae</taxon>
        <taxon>Twortvirinae</taxon>
        <taxon>Baoshanvirus</taxon>
        <taxon>Baoshanvirus BS1</taxon>
    </lineage>
</organism>
<feature type="compositionally biased region" description="Basic residues" evidence="1">
    <location>
        <begin position="8"/>
        <end position="18"/>
    </location>
</feature>
<keyword evidence="3" id="KW-1185">Reference proteome</keyword>
<sequence>MSNYTNHGQKRIRKRQGVKKSNLEDEIDKVLEEGLTHGDCKGKLKKYLDRLWFGHKSGYFRVYKSNIYIFDFNTDRLITMYALPGHLNKIYQQCLKKKSI</sequence>
<evidence type="ECO:0000313" key="3">
    <source>
        <dbReference type="Proteomes" id="UP000241797"/>
    </source>
</evidence>
<accession>A0A2P1MXY1</accession>
<feature type="region of interest" description="Disordered" evidence="1">
    <location>
        <begin position="1"/>
        <end position="21"/>
    </location>
</feature>
<reference evidence="2 3" key="1">
    <citation type="submission" date="2018-03" db="EMBL/GenBank/DDBJ databases">
        <title>Isolation, the biological characteristics and genomics of two new strains of lysate Staphylococcus aureus phage.</title>
        <authorList>
            <person name="Jin X."/>
            <person name="Zhang C."/>
        </authorList>
    </citation>
    <scope>NUCLEOTIDE SEQUENCE [LARGE SCALE GENOMIC DNA]</scope>
</reference>
<evidence type="ECO:0000313" key="2">
    <source>
        <dbReference type="EMBL" id="AVP40433.1"/>
    </source>
</evidence>
<dbReference type="GeneID" id="54990189"/>